<gene>
    <name evidence="5" type="ORF">N8M53_02255</name>
</gene>
<accession>A0AA47KLE5</accession>
<comment type="subcellular location">
    <subcellularLocation>
        <location evidence="1">Cytoplasm</location>
    </subcellularLocation>
</comment>
<dbReference type="EMBL" id="CP114588">
    <property type="protein sequence ID" value="WBA09071.1"/>
    <property type="molecule type" value="Genomic_DNA"/>
</dbReference>
<evidence type="ECO:0000256" key="3">
    <source>
        <dbReference type="ARBA" id="ARBA00022490"/>
    </source>
</evidence>
<dbReference type="InterPro" id="IPR002545">
    <property type="entry name" value="CheW-lke_dom"/>
</dbReference>
<evidence type="ECO:0000256" key="1">
    <source>
        <dbReference type="ARBA" id="ARBA00004496"/>
    </source>
</evidence>
<dbReference type="InterPro" id="IPR039315">
    <property type="entry name" value="CheW"/>
</dbReference>
<evidence type="ECO:0000313" key="5">
    <source>
        <dbReference type="EMBL" id="WBA09071.1"/>
    </source>
</evidence>
<dbReference type="SUPFAM" id="SSF50341">
    <property type="entry name" value="CheW-like"/>
    <property type="match status" value="1"/>
</dbReference>
<keyword evidence="3" id="KW-0963">Cytoplasm</keyword>
<dbReference type="Gene3D" id="2.40.50.180">
    <property type="entry name" value="CheA-289, Domain 4"/>
    <property type="match status" value="1"/>
</dbReference>
<dbReference type="Proteomes" id="UP001164748">
    <property type="component" value="Chromosome"/>
</dbReference>
<reference evidence="5" key="1">
    <citation type="submission" date="2022-09" db="EMBL/GenBank/DDBJ databases">
        <authorList>
            <person name="Li Z.-J."/>
        </authorList>
    </citation>
    <scope>NUCLEOTIDE SEQUENCE</scope>
    <source>
        <strain evidence="5">TGB11</strain>
    </source>
</reference>
<organism evidence="5 6">
    <name type="scientific">Salinivibrio kushneri</name>
    <dbReference type="NCBI Taxonomy" id="1908198"/>
    <lineage>
        <taxon>Bacteria</taxon>
        <taxon>Pseudomonadati</taxon>
        <taxon>Pseudomonadota</taxon>
        <taxon>Gammaproteobacteria</taxon>
        <taxon>Vibrionales</taxon>
        <taxon>Vibrionaceae</taxon>
        <taxon>Salinivibrio</taxon>
    </lineage>
</organism>
<evidence type="ECO:0000259" key="4">
    <source>
        <dbReference type="PROSITE" id="PS50851"/>
    </source>
</evidence>
<dbReference type="Gene3D" id="2.30.30.40">
    <property type="entry name" value="SH3 Domains"/>
    <property type="match status" value="1"/>
</dbReference>
<sequence length="156" mass="17764">MAQSREYLSFLLEDEEYGVHILDVKEVRGWSEVRRIPNTLPHMLGVLELRGEYIPIMDIRQCFGMTPATLSAMSVIIIVRNQQGVSLGIVVDAVAEVHNLEKEQIKAPPGLHQHDEWYMEGIASVNDRHLVLINLEQLFDFDQLQQSAQPESANED</sequence>
<dbReference type="GO" id="GO:0005829">
    <property type="term" value="C:cytosol"/>
    <property type="evidence" value="ECO:0007669"/>
    <property type="project" value="TreeGrafter"/>
</dbReference>
<dbReference type="AlphaFoldDB" id="A0AA47KLE5"/>
<dbReference type="Pfam" id="PF01584">
    <property type="entry name" value="CheW"/>
    <property type="match status" value="1"/>
</dbReference>
<dbReference type="GO" id="GO:0006935">
    <property type="term" value="P:chemotaxis"/>
    <property type="evidence" value="ECO:0007669"/>
    <property type="project" value="InterPro"/>
</dbReference>
<evidence type="ECO:0000256" key="2">
    <source>
        <dbReference type="ARBA" id="ARBA00021483"/>
    </source>
</evidence>
<feature type="domain" description="CheW-like" evidence="4">
    <location>
        <begin position="4"/>
        <end position="144"/>
    </location>
</feature>
<dbReference type="PROSITE" id="PS50851">
    <property type="entry name" value="CHEW"/>
    <property type="match status" value="1"/>
</dbReference>
<dbReference type="RefSeq" id="WP_269579327.1">
    <property type="nucleotide sequence ID" value="NZ_CP114588.1"/>
</dbReference>
<dbReference type="PANTHER" id="PTHR22617:SF45">
    <property type="entry name" value="CHEMOTAXIS PROTEIN CHEW"/>
    <property type="match status" value="1"/>
</dbReference>
<protein>
    <recommendedName>
        <fullName evidence="2">Chemotaxis protein CheW</fullName>
    </recommendedName>
</protein>
<dbReference type="GO" id="GO:0007165">
    <property type="term" value="P:signal transduction"/>
    <property type="evidence" value="ECO:0007669"/>
    <property type="project" value="InterPro"/>
</dbReference>
<evidence type="ECO:0000313" key="6">
    <source>
        <dbReference type="Proteomes" id="UP001164748"/>
    </source>
</evidence>
<dbReference type="InterPro" id="IPR036061">
    <property type="entry name" value="CheW-like_dom_sf"/>
</dbReference>
<proteinExistence type="predicted"/>
<dbReference type="SMART" id="SM00260">
    <property type="entry name" value="CheW"/>
    <property type="match status" value="1"/>
</dbReference>
<dbReference type="PANTHER" id="PTHR22617">
    <property type="entry name" value="CHEMOTAXIS SENSOR HISTIDINE KINASE-RELATED"/>
    <property type="match status" value="1"/>
</dbReference>
<name>A0AA47KLE5_9GAMM</name>